<dbReference type="Gene3D" id="1.10.3730.20">
    <property type="match status" value="2"/>
</dbReference>
<feature type="transmembrane region" description="Helical" evidence="2">
    <location>
        <begin position="95"/>
        <end position="114"/>
    </location>
</feature>
<feature type="transmembrane region" description="Helical" evidence="2">
    <location>
        <begin position="211"/>
        <end position="233"/>
    </location>
</feature>
<comment type="caution">
    <text evidence="4">The sequence shown here is derived from an EMBL/GenBank/DDBJ whole genome shotgun (WGS) entry which is preliminary data.</text>
</comment>
<feature type="transmembrane region" description="Helical" evidence="2">
    <location>
        <begin position="120"/>
        <end position="139"/>
    </location>
</feature>
<keyword evidence="2" id="KW-1133">Transmembrane helix</keyword>
<dbReference type="Proteomes" id="UP001596915">
    <property type="component" value="Unassembled WGS sequence"/>
</dbReference>
<dbReference type="InterPro" id="IPR000620">
    <property type="entry name" value="EamA_dom"/>
</dbReference>
<accession>A0ABW2XB93</accession>
<feature type="transmembrane region" description="Helical" evidence="2">
    <location>
        <begin position="178"/>
        <end position="199"/>
    </location>
</feature>
<protein>
    <submittedName>
        <fullName evidence="4">EamA family transporter</fullName>
    </submittedName>
</protein>
<evidence type="ECO:0000313" key="5">
    <source>
        <dbReference type="Proteomes" id="UP001596915"/>
    </source>
</evidence>
<keyword evidence="2" id="KW-0812">Transmembrane</keyword>
<dbReference type="InterPro" id="IPR037185">
    <property type="entry name" value="EmrE-like"/>
</dbReference>
<reference evidence="5" key="1">
    <citation type="journal article" date="2019" name="Int. J. Syst. Evol. Microbiol.">
        <title>The Global Catalogue of Microorganisms (GCM) 10K type strain sequencing project: providing services to taxonomists for standard genome sequencing and annotation.</title>
        <authorList>
            <consortium name="The Broad Institute Genomics Platform"/>
            <consortium name="The Broad Institute Genome Sequencing Center for Infectious Disease"/>
            <person name="Wu L."/>
            <person name="Ma J."/>
        </authorList>
    </citation>
    <scope>NUCLEOTIDE SEQUENCE [LARGE SCALE GENOMIC DNA]</scope>
    <source>
        <strain evidence="5">JCM 12607</strain>
    </source>
</reference>
<gene>
    <name evidence="4" type="ORF">ACFQ2K_47145</name>
</gene>
<dbReference type="SUPFAM" id="SSF103481">
    <property type="entry name" value="Multidrug resistance efflux transporter EmrE"/>
    <property type="match status" value="2"/>
</dbReference>
<sequence>MPSFLPPGSAVPAAVLCAAVLHALWNAMAHRIPDKLVGFTLINLAYTGCAAVMVCLVPLPEAGAWPFILVSAALEVLSQLFLLRAYQLGDFGQMYPIARGTAPLLVAVASVTLLGRPIAAAEMAGVLVISTGLAGLAFADGWPGRAQLPALAAAVATGAVIAAYTVVDGTGVHHSGTVIGYIAWLFLCQGPVLPLLALARRGRPLLAQLKPVRGVGLTGGVISLTAYGLVIWAQAHGDLATIAALRETSILIAALIATLLFRERFGRLRLTAGAAVLAGIVVLELAHP</sequence>
<keyword evidence="5" id="KW-1185">Reference proteome</keyword>
<proteinExistence type="inferred from homology"/>
<feature type="transmembrane region" description="Helical" evidence="2">
    <location>
        <begin position="268"/>
        <end position="286"/>
    </location>
</feature>
<dbReference type="EMBL" id="JBHTGL010000008">
    <property type="protein sequence ID" value="MFD0629078.1"/>
    <property type="molecule type" value="Genomic_DNA"/>
</dbReference>
<feature type="transmembrane region" description="Helical" evidence="2">
    <location>
        <begin position="146"/>
        <end position="166"/>
    </location>
</feature>
<feature type="transmembrane region" description="Helical" evidence="2">
    <location>
        <begin position="6"/>
        <end position="24"/>
    </location>
</feature>
<feature type="domain" description="EamA" evidence="3">
    <location>
        <begin position="152"/>
        <end position="283"/>
    </location>
</feature>
<comment type="similarity">
    <text evidence="1">Belongs to the EamA transporter family.</text>
</comment>
<evidence type="ECO:0000313" key="4">
    <source>
        <dbReference type="EMBL" id="MFD0629078.1"/>
    </source>
</evidence>
<evidence type="ECO:0000256" key="1">
    <source>
        <dbReference type="ARBA" id="ARBA00007362"/>
    </source>
</evidence>
<feature type="transmembrane region" description="Helical" evidence="2">
    <location>
        <begin position="239"/>
        <end position="261"/>
    </location>
</feature>
<name>A0ABW2XB93_9ACTN</name>
<evidence type="ECO:0000259" key="3">
    <source>
        <dbReference type="Pfam" id="PF00892"/>
    </source>
</evidence>
<dbReference type="Pfam" id="PF00892">
    <property type="entry name" value="EamA"/>
    <property type="match status" value="1"/>
</dbReference>
<feature type="transmembrane region" description="Helical" evidence="2">
    <location>
        <begin position="36"/>
        <end position="59"/>
    </location>
</feature>
<keyword evidence="2" id="KW-0472">Membrane</keyword>
<feature type="transmembrane region" description="Helical" evidence="2">
    <location>
        <begin position="65"/>
        <end position="83"/>
    </location>
</feature>
<evidence type="ECO:0000256" key="2">
    <source>
        <dbReference type="SAM" id="Phobius"/>
    </source>
</evidence>
<organism evidence="4 5">
    <name type="scientific">Streptomyces sanglieri</name>
    <dbReference type="NCBI Taxonomy" id="193460"/>
    <lineage>
        <taxon>Bacteria</taxon>
        <taxon>Bacillati</taxon>
        <taxon>Actinomycetota</taxon>
        <taxon>Actinomycetes</taxon>
        <taxon>Kitasatosporales</taxon>
        <taxon>Streptomycetaceae</taxon>
        <taxon>Streptomyces</taxon>
    </lineage>
</organism>